<accession>A0ABS8WU98</accession>
<dbReference type="EMBL" id="JACEIK010011263">
    <property type="protein sequence ID" value="MCE3215565.1"/>
    <property type="molecule type" value="Genomic_DNA"/>
</dbReference>
<proteinExistence type="predicted"/>
<protein>
    <submittedName>
        <fullName evidence="1">Uncharacterized protein</fullName>
    </submittedName>
</protein>
<keyword evidence="2" id="KW-1185">Reference proteome</keyword>
<name>A0ABS8WU98_DATST</name>
<organism evidence="1 2">
    <name type="scientific">Datura stramonium</name>
    <name type="common">Jimsonweed</name>
    <name type="synonym">Common thornapple</name>
    <dbReference type="NCBI Taxonomy" id="4076"/>
    <lineage>
        <taxon>Eukaryota</taxon>
        <taxon>Viridiplantae</taxon>
        <taxon>Streptophyta</taxon>
        <taxon>Embryophyta</taxon>
        <taxon>Tracheophyta</taxon>
        <taxon>Spermatophyta</taxon>
        <taxon>Magnoliopsida</taxon>
        <taxon>eudicotyledons</taxon>
        <taxon>Gunneridae</taxon>
        <taxon>Pentapetalae</taxon>
        <taxon>asterids</taxon>
        <taxon>lamiids</taxon>
        <taxon>Solanales</taxon>
        <taxon>Solanaceae</taxon>
        <taxon>Solanoideae</taxon>
        <taxon>Datureae</taxon>
        <taxon>Datura</taxon>
    </lineage>
</organism>
<feature type="non-terminal residue" evidence="1">
    <location>
        <position position="1"/>
    </location>
</feature>
<evidence type="ECO:0000313" key="2">
    <source>
        <dbReference type="Proteomes" id="UP000823775"/>
    </source>
</evidence>
<gene>
    <name evidence="1" type="ORF">HAX54_002819</name>
</gene>
<sequence>LDEWVLCKIYKKSDMNNTMFTQRKRSREYDEVLSDGQLDNSCNENLRNHQVVCDTLSKGASEYSLRHGRNDMSNNDATTFHPQVATRFSNFPQSSHMPTYCNMSWSTTSDAYDSQSCASQLAPSPVMIEPISSVRATNSEGFGISCFTSSIGGSYIGQECYGVDYFGNEQKMNSNDDQCDSMDCVDQYLVTNYEMNSSTMYLPEYNKENLVNRESSKSKGDC</sequence>
<evidence type="ECO:0000313" key="1">
    <source>
        <dbReference type="EMBL" id="MCE3215565.1"/>
    </source>
</evidence>
<reference evidence="1 2" key="1">
    <citation type="journal article" date="2021" name="BMC Genomics">
        <title>Datura genome reveals duplications of psychoactive alkaloid biosynthetic genes and high mutation rate following tissue culture.</title>
        <authorList>
            <person name="Rajewski A."/>
            <person name="Carter-House D."/>
            <person name="Stajich J."/>
            <person name="Litt A."/>
        </authorList>
    </citation>
    <scope>NUCLEOTIDE SEQUENCE [LARGE SCALE GENOMIC DNA]</scope>
    <source>
        <strain evidence="1">AR-01</strain>
    </source>
</reference>
<comment type="caution">
    <text evidence="1">The sequence shown here is derived from an EMBL/GenBank/DDBJ whole genome shotgun (WGS) entry which is preliminary data.</text>
</comment>
<dbReference type="Proteomes" id="UP000823775">
    <property type="component" value="Unassembled WGS sequence"/>
</dbReference>